<name>A0A4C1TPI6_EUMVA</name>
<gene>
    <name evidence="2" type="ORF">EVAR_100769_1</name>
</gene>
<dbReference type="Proteomes" id="UP000299102">
    <property type="component" value="Unassembled WGS sequence"/>
</dbReference>
<dbReference type="AlphaFoldDB" id="A0A4C1TPI6"/>
<keyword evidence="3" id="KW-1185">Reference proteome</keyword>
<dbReference type="STRING" id="151549.A0A4C1TPI6"/>
<dbReference type="GO" id="GO:0005789">
    <property type="term" value="C:endoplasmic reticulum membrane"/>
    <property type="evidence" value="ECO:0007669"/>
    <property type="project" value="TreeGrafter"/>
</dbReference>
<dbReference type="PANTHER" id="PTHR18939">
    <property type="entry name" value="RIBOSOME BINDING PROTEIN-1"/>
    <property type="match status" value="1"/>
</dbReference>
<evidence type="ECO:0000313" key="3">
    <source>
        <dbReference type="Proteomes" id="UP000299102"/>
    </source>
</evidence>
<sequence>MNLFRRAELNRSEIQILIDYLLNRQQDMPSTHSEWSDDICQKLKRQLEDKEKALLEEQEASVGIQAKLRELRSEITAERSSMSSTIKSYMDKIQAKDQDIAILEQKIKTLNDNLSLERQQFQAKLLHEKQSGSQDLLAQLQMMQNEMSYDKCIAELTRVNASRQLLRNHNRKRNYIKSSSTTTVIRAATRDELEQVSNNQFSS</sequence>
<evidence type="ECO:0000256" key="1">
    <source>
        <dbReference type="SAM" id="Coils"/>
    </source>
</evidence>
<reference evidence="2 3" key="1">
    <citation type="journal article" date="2019" name="Commun. Biol.">
        <title>The bagworm genome reveals a unique fibroin gene that provides high tensile strength.</title>
        <authorList>
            <person name="Kono N."/>
            <person name="Nakamura H."/>
            <person name="Ohtoshi R."/>
            <person name="Tomita M."/>
            <person name="Numata K."/>
            <person name="Arakawa K."/>
        </authorList>
    </citation>
    <scope>NUCLEOTIDE SEQUENCE [LARGE SCALE GENOMIC DNA]</scope>
</reference>
<evidence type="ECO:0000313" key="2">
    <source>
        <dbReference type="EMBL" id="GBP15868.1"/>
    </source>
</evidence>
<protein>
    <submittedName>
        <fullName evidence="2">Uncharacterized protein</fullName>
    </submittedName>
</protein>
<organism evidence="2 3">
    <name type="scientific">Eumeta variegata</name>
    <name type="common">Bagworm moth</name>
    <name type="synonym">Eumeta japonica</name>
    <dbReference type="NCBI Taxonomy" id="151549"/>
    <lineage>
        <taxon>Eukaryota</taxon>
        <taxon>Metazoa</taxon>
        <taxon>Ecdysozoa</taxon>
        <taxon>Arthropoda</taxon>
        <taxon>Hexapoda</taxon>
        <taxon>Insecta</taxon>
        <taxon>Pterygota</taxon>
        <taxon>Neoptera</taxon>
        <taxon>Endopterygota</taxon>
        <taxon>Lepidoptera</taxon>
        <taxon>Glossata</taxon>
        <taxon>Ditrysia</taxon>
        <taxon>Tineoidea</taxon>
        <taxon>Psychidae</taxon>
        <taxon>Oiketicinae</taxon>
        <taxon>Eumeta</taxon>
    </lineage>
</organism>
<dbReference type="InterPro" id="IPR040248">
    <property type="entry name" value="RRBP1"/>
</dbReference>
<feature type="coiled-coil region" evidence="1">
    <location>
        <begin position="86"/>
        <end position="120"/>
    </location>
</feature>
<dbReference type="EMBL" id="BGZK01005887">
    <property type="protein sequence ID" value="GBP15868.1"/>
    <property type="molecule type" value="Genomic_DNA"/>
</dbReference>
<accession>A0A4C1TPI6</accession>
<keyword evidence="1" id="KW-0175">Coiled coil</keyword>
<comment type="caution">
    <text evidence="2">The sequence shown here is derived from an EMBL/GenBank/DDBJ whole genome shotgun (WGS) entry which is preliminary data.</text>
</comment>
<proteinExistence type="predicted"/>
<dbReference type="PANTHER" id="PTHR18939:SF4">
    <property type="entry name" value="RIBOSOME-BINDING PROTEIN 1"/>
    <property type="match status" value="1"/>
</dbReference>
<dbReference type="OrthoDB" id="5875463at2759"/>